<proteinExistence type="predicted"/>
<protein>
    <submittedName>
        <fullName evidence="1">Uncharacterized protein</fullName>
    </submittedName>
</protein>
<dbReference type="EMBL" id="LR900082">
    <property type="protein sequence ID" value="CAD7244116.1"/>
    <property type="molecule type" value="Genomic_DNA"/>
</dbReference>
<reference evidence="1" key="1">
    <citation type="submission" date="2020-11" db="EMBL/GenBank/DDBJ databases">
        <authorList>
            <person name="Tran Van P."/>
        </authorList>
    </citation>
    <scope>NUCLEOTIDE SEQUENCE</scope>
</reference>
<organism evidence="1">
    <name type="scientific">Darwinula stevensoni</name>
    <dbReference type="NCBI Taxonomy" id="69355"/>
    <lineage>
        <taxon>Eukaryota</taxon>
        <taxon>Metazoa</taxon>
        <taxon>Ecdysozoa</taxon>
        <taxon>Arthropoda</taxon>
        <taxon>Crustacea</taxon>
        <taxon>Oligostraca</taxon>
        <taxon>Ostracoda</taxon>
        <taxon>Podocopa</taxon>
        <taxon>Podocopida</taxon>
        <taxon>Darwinulocopina</taxon>
        <taxon>Darwinuloidea</taxon>
        <taxon>Darwinulidae</taxon>
        <taxon>Darwinula</taxon>
    </lineage>
</organism>
<name>A0A7R8X724_9CRUS</name>
<dbReference type="EMBL" id="CAJPEV010000565">
    <property type="protein sequence ID" value="CAG0886507.1"/>
    <property type="molecule type" value="Genomic_DNA"/>
</dbReference>
<sequence length="82" mass="8869">MLAGPDLGARAQVSSALVPVGLGNILEDTQQNPTPNSLSAFFEDLLSLHRLVGVHFTSLIPNIPEWSYPVVGFVYLESPAHR</sequence>
<accession>A0A7R8X724</accession>
<dbReference type="Proteomes" id="UP000677054">
    <property type="component" value="Unassembled WGS sequence"/>
</dbReference>
<evidence type="ECO:0000313" key="1">
    <source>
        <dbReference type="EMBL" id="CAD7244116.1"/>
    </source>
</evidence>
<keyword evidence="2" id="KW-1185">Reference proteome</keyword>
<evidence type="ECO:0000313" key="2">
    <source>
        <dbReference type="Proteomes" id="UP000677054"/>
    </source>
</evidence>
<dbReference type="AlphaFoldDB" id="A0A7R8X724"/>
<gene>
    <name evidence="1" type="ORF">DSTB1V02_LOCUS4018</name>
</gene>